<sequence length="106" mass="11742">MLREQLAEHEERAARLEEELAALRHARDHAHAAHAPHSRLKEHYLVHEVTYSPTALHSLVVYPNNVVSCVGQIKRYRTYAYVMRARGGGAGADEAAPAVPERAAPA</sequence>
<name>A0A922MDE5_SPOEX</name>
<dbReference type="AlphaFoldDB" id="A0A922MDE5"/>
<comment type="caution">
    <text evidence="2">The sequence shown here is derived from an EMBL/GenBank/DDBJ whole genome shotgun (WGS) entry which is preliminary data.</text>
</comment>
<dbReference type="Proteomes" id="UP000814243">
    <property type="component" value="Unassembled WGS sequence"/>
</dbReference>
<accession>A0A922MDE5</accession>
<evidence type="ECO:0000256" key="1">
    <source>
        <dbReference type="SAM" id="Coils"/>
    </source>
</evidence>
<keyword evidence="1" id="KW-0175">Coiled coil</keyword>
<organism evidence="2 3">
    <name type="scientific">Spodoptera exigua</name>
    <name type="common">Beet armyworm</name>
    <name type="synonym">Noctua fulgens</name>
    <dbReference type="NCBI Taxonomy" id="7107"/>
    <lineage>
        <taxon>Eukaryota</taxon>
        <taxon>Metazoa</taxon>
        <taxon>Ecdysozoa</taxon>
        <taxon>Arthropoda</taxon>
        <taxon>Hexapoda</taxon>
        <taxon>Insecta</taxon>
        <taxon>Pterygota</taxon>
        <taxon>Neoptera</taxon>
        <taxon>Endopterygota</taxon>
        <taxon>Lepidoptera</taxon>
        <taxon>Glossata</taxon>
        <taxon>Ditrysia</taxon>
        <taxon>Noctuoidea</taxon>
        <taxon>Noctuidae</taxon>
        <taxon>Amphipyrinae</taxon>
        <taxon>Spodoptera</taxon>
    </lineage>
</organism>
<dbReference type="EMBL" id="JACEFF010000605">
    <property type="protein sequence ID" value="KAH9634536.1"/>
    <property type="molecule type" value="Genomic_DNA"/>
</dbReference>
<protein>
    <submittedName>
        <fullName evidence="2">Uncharacterized protein</fullName>
    </submittedName>
</protein>
<gene>
    <name evidence="2" type="ORF">HF086_016624</name>
</gene>
<reference evidence="2" key="1">
    <citation type="journal article" date="2021" name="G3 (Bethesda)">
        <title>Genome and transcriptome analysis of the beet armyworm Spodoptera exigua reveals targets for pest control. .</title>
        <authorList>
            <person name="Simon S."/>
            <person name="Breeschoten T."/>
            <person name="Jansen H.J."/>
            <person name="Dirks R.P."/>
            <person name="Schranz M.E."/>
            <person name="Ros V.I.D."/>
        </authorList>
    </citation>
    <scope>NUCLEOTIDE SEQUENCE</scope>
    <source>
        <strain evidence="2">TB_SE_WUR_2020</strain>
    </source>
</reference>
<evidence type="ECO:0000313" key="3">
    <source>
        <dbReference type="Proteomes" id="UP000814243"/>
    </source>
</evidence>
<proteinExistence type="predicted"/>
<feature type="coiled-coil region" evidence="1">
    <location>
        <begin position="6"/>
        <end position="33"/>
    </location>
</feature>
<evidence type="ECO:0000313" key="2">
    <source>
        <dbReference type="EMBL" id="KAH9634536.1"/>
    </source>
</evidence>